<dbReference type="Proteomes" id="UP000183053">
    <property type="component" value="Unassembled WGS sequence"/>
</dbReference>
<dbReference type="STRING" id="47312.SAMN04489765_3586"/>
<dbReference type="PANTHER" id="PTHR37938">
    <property type="entry name" value="BLL0215 PROTEIN"/>
    <property type="match status" value="1"/>
</dbReference>
<protein>
    <submittedName>
        <fullName evidence="3">PH domain-containing protein</fullName>
    </submittedName>
</protein>
<evidence type="ECO:0000313" key="3">
    <source>
        <dbReference type="EMBL" id="SDR16878.1"/>
    </source>
</evidence>
<feature type="transmembrane region" description="Helical" evidence="1">
    <location>
        <begin position="58"/>
        <end position="74"/>
    </location>
</feature>
<dbReference type="InterPro" id="IPR005182">
    <property type="entry name" value="YdbS-like_PH"/>
</dbReference>
<gene>
    <name evidence="3" type="ORF">SAMN04489765_3586</name>
</gene>
<keyword evidence="4" id="KW-1185">Reference proteome</keyword>
<dbReference type="Pfam" id="PF03703">
    <property type="entry name" value="bPH_2"/>
    <property type="match status" value="1"/>
</dbReference>
<reference evidence="4" key="1">
    <citation type="submission" date="2016-10" db="EMBL/GenBank/DDBJ databases">
        <authorList>
            <person name="Varghese N."/>
            <person name="Submissions S."/>
        </authorList>
    </citation>
    <scope>NUCLEOTIDE SEQUENCE [LARGE SCALE GENOMIC DNA]</scope>
    <source>
        <strain evidence="4">DSM 44142</strain>
    </source>
</reference>
<sequence>MGFPAKALVDDERILLHTRPQATRMIVPVLVLFAACAAAGVALGLLGRARLDGALPDWLLLAIVVVWVLIVGWWTVRPWAVWRATHLVITDLRIMFRSGIVRRRGIDIPLRRINSVQYHQRLLDRMLRSGVLTVESAGEDPLDFPDVPRIAATHALLVDALDDADDDRGRDGRSAEYPRRS</sequence>
<dbReference type="AlphaFoldDB" id="A0A1H1GVF4"/>
<keyword evidence="1" id="KW-1133">Transmembrane helix</keyword>
<name>A0A1H1GVF4_9ACTN</name>
<dbReference type="OrthoDB" id="4350422at2"/>
<dbReference type="EMBL" id="FNLF01000002">
    <property type="protein sequence ID" value="SDR16878.1"/>
    <property type="molecule type" value="Genomic_DNA"/>
</dbReference>
<proteinExistence type="predicted"/>
<dbReference type="PANTHER" id="PTHR37938:SF1">
    <property type="entry name" value="BLL0215 PROTEIN"/>
    <property type="match status" value="1"/>
</dbReference>
<dbReference type="RefSeq" id="WP_068568213.1">
    <property type="nucleotide sequence ID" value="NZ_AP025457.1"/>
</dbReference>
<feature type="domain" description="YdbS-like PH" evidence="2">
    <location>
        <begin position="82"/>
        <end position="151"/>
    </location>
</feature>
<keyword evidence="1" id="KW-0472">Membrane</keyword>
<organism evidence="3 4">
    <name type="scientific">Tsukamurella pulmonis</name>
    <dbReference type="NCBI Taxonomy" id="47312"/>
    <lineage>
        <taxon>Bacteria</taxon>
        <taxon>Bacillati</taxon>
        <taxon>Actinomycetota</taxon>
        <taxon>Actinomycetes</taxon>
        <taxon>Mycobacteriales</taxon>
        <taxon>Tsukamurellaceae</taxon>
        <taxon>Tsukamurella</taxon>
    </lineage>
</organism>
<evidence type="ECO:0000313" key="4">
    <source>
        <dbReference type="Proteomes" id="UP000183053"/>
    </source>
</evidence>
<accession>A0A1H1GVF4</accession>
<feature type="transmembrane region" description="Helical" evidence="1">
    <location>
        <begin position="25"/>
        <end position="46"/>
    </location>
</feature>
<evidence type="ECO:0000256" key="1">
    <source>
        <dbReference type="SAM" id="Phobius"/>
    </source>
</evidence>
<keyword evidence="1" id="KW-0812">Transmembrane</keyword>
<evidence type="ECO:0000259" key="2">
    <source>
        <dbReference type="Pfam" id="PF03703"/>
    </source>
</evidence>